<dbReference type="HAMAP" id="MF_01926">
    <property type="entry name" value="PurS"/>
    <property type="match status" value="1"/>
</dbReference>
<protein>
    <recommendedName>
        <fullName evidence="6">Phosphoribosylformylglycinamidine synthase subunit PurS</fullName>
        <shortName evidence="6">FGAM synthase</shortName>
        <ecNumber evidence="6">6.3.5.3</ecNumber>
    </recommendedName>
    <alternativeName>
        <fullName evidence="6">Formylglycinamide ribonucleotide amidotransferase subunit III</fullName>
        <shortName evidence="6">FGAR amidotransferase III</shortName>
        <shortName evidence="6">FGAR-AT III</shortName>
    </alternativeName>
    <alternativeName>
        <fullName evidence="6">Phosphoribosylformylglycinamidine synthase subunit III</fullName>
    </alternativeName>
</protein>
<keyword evidence="8" id="KW-1185">Reference proteome</keyword>
<comment type="catalytic activity">
    <reaction evidence="6">
        <text>N(2)-formyl-N(1)-(5-phospho-beta-D-ribosyl)glycinamide + L-glutamine + ATP + H2O = 2-formamido-N(1)-(5-O-phospho-beta-D-ribosyl)acetamidine + L-glutamate + ADP + phosphate + H(+)</text>
        <dbReference type="Rhea" id="RHEA:17129"/>
        <dbReference type="ChEBI" id="CHEBI:15377"/>
        <dbReference type="ChEBI" id="CHEBI:15378"/>
        <dbReference type="ChEBI" id="CHEBI:29985"/>
        <dbReference type="ChEBI" id="CHEBI:30616"/>
        <dbReference type="ChEBI" id="CHEBI:43474"/>
        <dbReference type="ChEBI" id="CHEBI:58359"/>
        <dbReference type="ChEBI" id="CHEBI:147286"/>
        <dbReference type="ChEBI" id="CHEBI:147287"/>
        <dbReference type="ChEBI" id="CHEBI:456216"/>
        <dbReference type="EC" id="6.3.5.3"/>
    </reaction>
</comment>
<comment type="subunit">
    <text evidence="6">Part of the FGAM synthase complex composed of 1 PurL, 1 PurQ and 2 PurS subunits.</text>
</comment>
<dbReference type="PANTHER" id="PTHR34696:SF1">
    <property type="entry name" value="PHOSPHORIBOSYLFORMYLGLYCINAMIDINE SYNTHASE SUBUNIT PURS"/>
    <property type="match status" value="1"/>
</dbReference>
<dbReference type="SUPFAM" id="SSF82697">
    <property type="entry name" value="PurS-like"/>
    <property type="match status" value="1"/>
</dbReference>
<name>A0A1Y0IKZ5_9BACL</name>
<dbReference type="GO" id="GO:0005737">
    <property type="term" value="C:cytoplasm"/>
    <property type="evidence" value="ECO:0007669"/>
    <property type="project" value="UniProtKB-SubCell"/>
</dbReference>
<organism evidence="7 8">
    <name type="scientific">Tumebacillus avium</name>
    <dbReference type="NCBI Taxonomy" id="1903704"/>
    <lineage>
        <taxon>Bacteria</taxon>
        <taxon>Bacillati</taxon>
        <taxon>Bacillota</taxon>
        <taxon>Bacilli</taxon>
        <taxon>Bacillales</taxon>
        <taxon>Alicyclobacillaceae</taxon>
        <taxon>Tumebacillus</taxon>
    </lineage>
</organism>
<dbReference type="GO" id="GO:0006189">
    <property type="term" value="P:'de novo' IMP biosynthetic process"/>
    <property type="evidence" value="ECO:0007669"/>
    <property type="project" value="UniProtKB-UniRule"/>
</dbReference>
<dbReference type="InterPro" id="IPR003850">
    <property type="entry name" value="PurS"/>
</dbReference>
<dbReference type="GO" id="GO:0004642">
    <property type="term" value="F:phosphoribosylformylglycinamidine synthase activity"/>
    <property type="evidence" value="ECO:0007669"/>
    <property type="project" value="UniProtKB-UniRule"/>
</dbReference>
<accession>A0A1Y0IKZ5</accession>
<sequence length="82" mass="9119">MIIARIHVTLKQSVLDPQGTAVTKSLHALGYSEVDDVRIGKFLELKINTTDRGAAEARVTDMCEKLLANTVIEKYEFELVEA</sequence>
<dbReference type="Gene3D" id="3.30.1280.10">
    <property type="entry name" value="Phosphoribosylformylglycinamidine synthase subunit PurS"/>
    <property type="match status" value="1"/>
</dbReference>
<evidence type="ECO:0000313" key="8">
    <source>
        <dbReference type="Proteomes" id="UP000195437"/>
    </source>
</evidence>
<dbReference type="Pfam" id="PF02700">
    <property type="entry name" value="PurS"/>
    <property type="match status" value="1"/>
</dbReference>
<reference evidence="8" key="1">
    <citation type="submission" date="2017-05" db="EMBL/GenBank/DDBJ databases">
        <authorList>
            <person name="Sung H."/>
        </authorList>
    </citation>
    <scope>NUCLEOTIDE SEQUENCE [LARGE SCALE GENOMIC DNA]</scope>
    <source>
        <strain evidence="8">AR23208</strain>
    </source>
</reference>
<dbReference type="AlphaFoldDB" id="A0A1Y0IKZ5"/>
<comment type="subcellular location">
    <subcellularLocation>
        <location evidence="6">Cytoplasm</location>
    </subcellularLocation>
</comment>
<dbReference type="KEGG" id="tum:CBW65_09065"/>
<comment type="similarity">
    <text evidence="6">Belongs to the PurS family.</text>
</comment>
<keyword evidence="2 6" id="KW-0436">Ligase</keyword>
<dbReference type="OrthoDB" id="9799101at2"/>
<dbReference type="EC" id="6.3.5.3" evidence="6"/>
<dbReference type="RefSeq" id="WP_087456548.1">
    <property type="nucleotide sequence ID" value="NZ_CP021434.1"/>
</dbReference>
<keyword evidence="3 6" id="KW-0547">Nucleotide-binding</keyword>
<evidence type="ECO:0000256" key="3">
    <source>
        <dbReference type="ARBA" id="ARBA00022741"/>
    </source>
</evidence>
<evidence type="ECO:0000256" key="2">
    <source>
        <dbReference type="ARBA" id="ARBA00022598"/>
    </source>
</evidence>
<dbReference type="NCBIfam" id="NF004630">
    <property type="entry name" value="PRK05974.1"/>
    <property type="match status" value="1"/>
</dbReference>
<keyword evidence="1 6" id="KW-0963">Cytoplasm</keyword>
<comment type="pathway">
    <text evidence="6">Purine metabolism; IMP biosynthesis via de novo pathway; 5-amino-1-(5-phospho-D-ribosyl)imidazole from N(2)-formyl-N(1)-(5-phospho-D-ribosyl)glycinamide: step 1/2.</text>
</comment>
<dbReference type="PANTHER" id="PTHR34696">
    <property type="entry name" value="PHOSPHORIBOSYLFORMYLGLYCINAMIDINE SYNTHASE SUBUNIT PURS"/>
    <property type="match status" value="1"/>
</dbReference>
<dbReference type="GO" id="GO:0005524">
    <property type="term" value="F:ATP binding"/>
    <property type="evidence" value="ECO:0007669"/>
    <property type="project" value="UniProtKB-UniRule"/>
</dbReference>
<evidence type="ECO:0000256" key="1">
    <source>
        <dbReference type="ARBA" id="ARBA00022490"/>
    </source>
</evidence>
<evidence type="ECO:0000256" key="6">
    <source>
        <dbReference type="HAMAP-Rule" id="MF_01926"/>
    </source>
</evidence>
<dbReference type="UniPathway" id="UPA00074">
    <property type="reaction ID" value="UER00128"/>
</dbReference>
<keyword evidence="4 6" id="KW-0658">Purine biosynthesis</keyword>
<evidence type="ECO:0000256" key="4">
    <source>
        <dbReference type="ARBA" id="ARBA00022755"/>
    </source>
</evidence>
<proteinExistence type="inferred from homology"/>
<keyword evidence="5 6" id="KW-0067">ATP-binding</keyword>
<comment type="function">
    <text evidence="6">Part of the phosphoribosylformylglycinamidine synthase complex involved in the purines biosynthetic pathway. Catalyzes the ATP-dependent conversion of formylglycinamide ribonucleotide (FGAR) and glutamine to yield formylglycinamidine ribonucleotide (FGAM) and glutamate. The FGAM synthase complex is composed of three subunits. PurQ produces an ammonia molecule by converting glutamine to glutamate. PurL transfers the ammonia molecule to FGAR to form FGAM in an ATP-dependent manner. PurS interacts with PurQ and PurL and is thought to assist in the transfer of the ammonia molecule from PurQ to PurL.</text>
</comment>
<dbReference type="EMBL" id="CP021434">
    <property type="protein sequence ID" value="ARU61167.1"/>
    <property type="molecule type" value="Genomic_DNA"/>
</dbReference>
<dbReference type="InterPro" id="IPR036604">
    <property type="entry name" value="PurS-like_sf"/>
</dbReference>
<gene>
    <name evidence="6" type="primary">purS</name>
    <name evidence="7" type="ORF">CBW65_09065</name>
</gene>
<dbReference type="Proteomes" id="UP000195437">
    <property type="component" value="Chromosome"/>
</dbReference>
<evidence type="ECO:0000313" key="7">
    <source>
        <dbReference type="EMBL" id="ARU61167.1"/>
    </source>
</evidence>
<evidence type="ECO:0000256" key="5">
    <source>
        <dbReference type="ARBA" id="ARBA00022840"/>
    </source>
</evidence>
<dbReference type="NCBIfam" id="TIGR00302">
    <property type="entry name" value="phosphoribosylformylglycinamidine synthase subunit PurS"/>
    <property type="match status" value="1"/>
</dbReference>